<evidence type="ECO:0000313" key="7">
    <source>
        <dbReference type="Proteomes" id="UP000076023"/>
    </source>
</evidence>
<comment type="caution">
    <text evidence="6">The sequence shown here is derived from an EMBL/GenBank/DDBJ whole genome shotgun (WGS) entry which is preliminary data.</text>
</comment>
<dbReference type="SUPFAM" id="SSF53822">
    <property type="entry name" value="Periplasmic binding protein-like I"/>
    <property type="match status" value="1"/>
</dbReference>
<gene>
    <name evidence="6" type="ORF">TSACC_2942</name>
</gene>
<protein>
    <submittedName>
        <fullName evidence="6">LacI family transcriptional regulator</fullName>
    </submittedName>
</protein>
<feature type="domain" description="HTH lacI-type" evidence="5">
    <location>
        <begin position="14"/>
        <end position="68"/>
    </location>
</feature>
<dbReference type="Proteomes" id="UP000076023">
    <property type="component" value="Unassembled WGS sequence"/>
</dbReference>
<dbReference type="SMART" id="SM00354">
    <property type="entry name" value="HTH_LACI"/>
    <property type="match status" value="1"/>
</dbReference>
<feature type="region of interest" description="Disordered" evidence="4">
    <location>
        <begin position="353"/>
        <end position="373"/>
    </location>
</feature>
<name>A0A146G549_TERSA</name>
<keyword evidence="3" id="KW-0804">Transcription</keyword>
<evidence type="ECO:0000256" key="1">
    <source>
        <dbReference type="ARBA" id="ARBA00023015"/>
    </source>
</evidence>
<dbReference type="EMBL" id="BDCO01000002">
    <property type="protein sequence ID" value="GAT32543.1"/>
    <property type="molecule type" value="Genomic_DNA"/>
</dbReference>
<dbReference type="PANTHER" id="PTHR30146:SF150">
    <property type="entry name" value="ARABINOSE METABOLISM TRANSCRIPTIONAL REPRESSOR"/>
    <property type="match status" value="1"/>
</dbReference>
<dbReference type="SUPFAM" id="SSF47413">
    <property type="entry name" value="lambda repressor-like DNA-binding domains"/>
    <property type="match status" value="1"/>
</dbReference>
<dbReference type="InParanoid" id="A0A146G549"/>
<dbReference type="AlphaFoldDB" id="A0A146G549"/>
<dbReference type="Gene3D" id="3.40.50.2300">
    <property type="match status" value="2"/>
</dbReference>
<dbReference type="InterPro" id="IPR028082">
    <property type="entry name" value="Peripla_BP_I"/>
</dbReference>
<dbReference type="InterPro" id="IPR000843">
    <property type="entry name" value="HTH_LacI"/>
</dbReference>
<feature type="compositionally biased region" description="Basic residues" evidence="4">
    <location>
        <begin position="364"/>
        <end position="373"/>
    </location>
</feature>
<keyword evidence="1" id="KW-0805">Transcription regulation</keyword>
<keyword evidence="2" id="KW-0238">DNA-binding</keyword>
<evidence type="ECO:0000256" key="3">
    <source>
        <dbReference type="ARBA" id="ARBA00023163"/>
    </source>
</evidence>
<dbReference type="OrthoDB" id="179632at2"/>
<accession>A0A146G549</accession>
<dbReference type="Gene3D" id="1.10.260.40">
    <property type="entry name" value="lambda repressor-like DNA-binding domains"/>
    <property type="match status" value="1"/>
</dbReference>
<evidence type="ECO:0000259" key="5">
    <source>
        <dbReference type="PROSITE" id="PS50932"/>
    </source>
</evidence>
<dbReference type="CDD" id="cd01392">
    <property type="entry name" value="HTH_LacI"/>
    <property type="match status" value="1"/>
</dbReference>
<evidence type="ECO:0000256" key="2">
    <source>
        <dbReference type="ARBA" id="ARBA00023125"/>
    </source>
</evidence>
<keyword evidence="7" id="KW-1185">Reference proteome</keyword>
<dbReference type="PROSITE" id="PS50932">
    <property type="entry name" value="HTH_LACI_2"/>
    <property type="match status" value="1"/>
</dbReference>
<dbReference type="InterPro" id="IPR010982">
    <property type="entry name" value="Lambda_DNA-bd_dom_sf"/>
</dbReference>
<dbReference type="STRING" id="690879.TSACC_2942"/>
<proteinExistence type="predicted"/>
<organism evidence="6 7">
    <name type="scientific">Terrimicrobium sacchariphilum</name>
    <dbReference type="NCBI Taxonomy" id="690879"/>
    <lineage>
        <taxon>Bacteria</taxon>
        <taxon>Pseudomonadati</taxon>
        <taxon>Verrucomicrobiota</taxon>
        <taxon>Terrimicrobiia</taxon>
        <taxon>Terrimicrobiales</taxon>
        <taxon>Terrimicrobiaceae</taxon>
        <taxon>Terrimicrobium</taxon>
    </lineage>
</organism>
<dbReference type="Pfam" id="PF00356">
    <property type="entry name" value="LacI"/>
    <property type="match status" value="1"/>
</dbReference>
<evidence type="ECO:0000313" key="6">
    <source>
        <dbReference type="EMBL" id="GAT32543.1"/>
    </source>
</evidence>
<evidence type="ECO:0000256" key="4">
    <source>
        <dbReference type="SAM" id="MobiDB-lite"/>
    </source>
</evidence>
<dbReference type="GO" id="GO:0003700">
    <property type="term" value="F:DNA-binding transcription factor activity"/>
    <property type="evidence" value="ECO:0007669"/>
    <property type="project" value="TreeGrafter"/>
</dbReference>
<sequence>MFGSNRSMKQRTSPSMAEIAAAAGVAKSTVSLALRNDPRVAPEAREHIQRVAEGMGYQTNALVARLMAELRRSRKQNHVAMLALINVSKVKRIDLKVPVVSDRLKGARERAELLGYSVDHFWLHEPDVTPERLGRILVARGALGVIIYGSRDETDIERCRPVWSILPSVVIGNHPKSTGLNFVANDHYATSLEACRRLSAAGYTRIGFVLDKWLDTLLEQRFTSGYLAGIDYSRSGPPPLYLEDPAEAPRPQGKKRFFDWVKKHRPDACICLNDFILDWIGEIDVKVPEEMGMALLDLPDALRGRVAGMYQGPEREGMKAVDSLVGQIHRRESGLPPFQTGLLLESEWIPGPTVRDIAPGPTPTRRKSRAKND</sequence>
<dbReference type="PANTHER" id="PTHR30146">
    <property type="entry name" value="LACI-RELATED TRANSCRIPTIONAL REPRESSOR"/>
    <property type="match status" value="1"/>
</dbReference>
<dbReference type="GO" id="GO:0000976">
    <property type="term" value="F:transcription cis-regulatory region binding"/>
    <property type="evidence" value="ECO:0007669"/>
    <property type="project" value="TreeGrafter"/>
</dbReference>
<reference evidence="7" key="1">
    <citation type="journal article" date="2017" name="Genome Announc.">
        <title>Draft Genome Sequence of Terrimicrobium sacchariphilum NM-5T, a Facultative Anaerobic Soil Bacterium of the Class Spartobacteria.</title>
        <authorList>
            <person name="Qiu Y.L."/>
            <person name="Tourlousse D.M."/>
            <person name="Matsuura N."/>
            <person name="Ohashi A."/>
            <person name="Sekiguchi Y."/>
        </authorList>
    </citation>
    <scope>NUCLEOTIDE SEQUENCE [LARGE SCALE GENOMIC DNA]</scope>
    <source>
        <strain evidence="7">NM-5</strain>
    </source>
</reference>